<comment type="caution">
    <text evidence="1">The sequence shown here is derived from an EMBL/GenBank/DDBJ whole genome shotgun (WGS) entry which is preliminary data.</text>
</comment>
<reference evidence="1" key="1">
    <citation type="submission" date="2021-06" db="EMBL/GenBank/DDBJ databases">
        <title>Parelaphostrongylus tenuis whole genome reference sequence.</title>
        <authorList>
            <person name="Garwood T.J."/>
            <person name="Larsen P.A."/>
            <person name="Fountain-Jones N.M."/>
            <person name="Garbe J.R."/>
            <person name="Macchietto M.G."/>
            <person name="Kania S.A."/>
            <person name="Gerhold R.W."/>
            <person name="Richards J.E."/>
            <person name="Wolf T.M."/>
        </authorList>
    </citation>
    <scope>NUCLEOTIDE SEQUENCE</scope>
    <source>
        <strain evidence="1">MNPRO001-30</strain>
        <tissue evidence="1">Meninges</tissue>
    </source>
</reference>
<evidence type="ECO:0000313" key="2">
    <source>
        <dbReference type="Proteomes" id="UP001196413"/>
    </source>
</evidence>
<protein>
    <submittedName>
        <fullName evidence="1">Uncharacterized protein</fullName>
    </submittedName>
</protein>
<organism evidence="1 2">
    <name type="scientific">Parelaphostrongylus tenuis</name>
    <name type="common">Meningeal worm</name>
    <dbReference type="NCBI Taxonomy" id="148309"/>
    <lineage>
        <taxon>Eukaryota</taxon>
        <taxon>Metazoa</taxon>
        <taxon>Ecdysozoa</taxon>
        <taxon>Nematoda</taxon>
        <taxon>Chromadorea</taxon>
        <taxon>Rhabditida</taxon>
        <taxon>Rhabditina</taxon>
        <taxon>Rhabditomorpha</taxon>
        <taxon>Strongyloidea</taxon>
        <taxon>Metastrongylidae</taxon>
        <taxon>Parelaphostrongylus</taxon>
    </lineage>
</organism>
<name>A0AAD5MKF3_PARTN</name>
<proteinExistence type="predicted"/>
<gene>
    <name evidence="1" type="ORF">KIN20_018743</name>
</gene>
<dbReference type="EMBL" id="JAHQIW010003732">
    <property type="protein sequence ID" value="KAJ1359915.1"/>
    <property type="molecule type" value="Genomic_DNA"/>
</dbReference>
<dbReference type="AlphaFoldDB" id="A0AAD5MKF3"/>
<keyword evidence="2" id="KW-1185">Reference proteome</keyword>
<dbReference type="Proteomes" id="UP001196413">
    <property type="component" value="Unassembled WGS sequence"/>
</dbReference>
<sequence length="71" mass="7986">MLVKLLELLNMIASSPESKMSPSALFVYLAPSFLNPAHLRVVRSYERTYLAPPMAAYFERTPLRLGLTMVA</sequence>
<accession>A0AAD5MKF3</accession>
<evidence type="ECO:0000313" key="1">
    <source>
        <dbReference type="EMBL" id="KAJ1359915.1"/>
    </source>
</evidence>